<dbReference type="SUPFAM" id="SSF52540">
    <property type="entry name" value="P-loop containing nucleoside triphosphate hydrolases"/>
    <property type="match status" value="1"/>
</dbReference>
<dbReference type="InterPro" id="IPR027417">
    <property type="entry name" value="P-loop_NTPase"/>
</dbReference>
<proteinExistence type="predicted"/>
<organism evidence="2">
    <name type="scientific">marine sediment metagenome</name>
    <dbReference type="NCBI Taxonomy" id="412755"/>
    <lineage>
        <taxon>unclassified sequences</taxon>
        <taxon>metagenomes</taxon>
        <taxon>ecological metagenomes</taxon>
    </lineage>
</organism>
<dbReference type="InterPro" id="IPR016136">
    <property type="entry name" value="DNA_helicase_N/primase_C"/>
</dbReference>
<evidence type="ECO:0000313" key="2">
    <source>
        <dbReference type="EMBL" id="GAJ21760.1"/>
    </source>
</evidence>
<dbReference type="Gene3D" id="3.40.50.300">
    <property type="entry name" value="P-loop containing nucleotide triphosphate hydrolases"/>
    <property type="match status" value="1"/>
</dbReference>
<dbReference type="PANTHER" id="PTHR30153:SF2">
    <property type="entry name" value="REPLICATIVE DNA HELICASE"/>
    <property type="match status" value="1"/>
</dbReference>
<sequence>YYITGLVDALPSAANVEHYAHIVREKYILREIIDTAYKLTTDAYEGEDDPNQLLDKAEHNLFDLARRGLIPKSVALEPILAEAYQKLDKRQSGDKKHAYSGVPSGFKDLDDMTDGFQPSDLVILAGRPSMGKTTLALNMARNAAKEYGHKVGIFSMEMSSYQIAMRLLTAEAKVDSHKMRKGTLSKSEWPRLAQAVGELSDIPAYIDDTASLDILDLRSRIR</sequence>
<reference evidence="2" key="1">
    <citation type="journal article" date="2014" name="Front. Microbiol.">
        <title>High frequency of phylogenetically diverse reductive dehalogenase-homologous genes in deep subseafloor sedimentary metagenomes.</title>
        <authorList>
            <person name="Kawai M."/>
            <person name="Futagami T."/>
            <person name="Toyoda A."/>
            <person name="Takaki Y."/>
            <person name="Nishi S."/>
            <person name="Hori S."/>
            <person name="Arai W."/>
            <person name="Tsubouchi T."/>
            <person name="Morono Y."/>
            <person name="Uchiyama I."/>
            <person name="Ito T."/>
            <person name="Fujiyama A."/>
            <person name="Inagaki F."/>
            <person name="Takami H."/>
        </authorList>
    </citation>
    <scope>NUCLEOTIDE SEQUENCE</scope>
    <source>
        <strain evidence="2">Expedition CK06-06</strain>
    </source>
</reference>
<feature type="domain" description="SF4 helicase" evidence="1">
    <location>
        <begin position="95"/>
        <end position="222"/>
    </location>
</feature>
<name>X1W1D4_9ZZZZ</name>
<feature type="non-terminal residue" evidence="2">
    <location>
        <position position="222"/>
    </location>
</feature>
<dbReference type="Pfam" id="PF03796">
    <property type="entry name" value="DnaB_C"/>
    <property type="match status" value="1"/>
</dbReference>
<dbReference type="SUPFAM" id="SSF48024">
    <property type="entry name" value="N-terminal domain of DnaB helicase"/>
    <property type="match status" value="1"/>
</dbReference>
<comment type="caution">
    <text evidence="2">The sequence shown here is derived from an EMBL/GenBank/DDBJ whole genome shotgun (WGS) entry which is preliminary data.</text>
</comment>
<dbReference type="GO" id="GO:0006260">
    <property type="term" value="P:DNA replication"/>
    <property type="evidence" value="ECO:0007669"/>
    <property type="project" value="InterPro"/>
</dbReference>
<dbReference type="GO" id="GO:0005524">
    <property type="term" value="F:ATP binding"/>
    <property type="evidence" value="ECO:0007669"/>
    <property type="project" value="InterPro"/>
</dbReference>
<gene>
    <name evidence="2" type="ORF">S12H4_55526</name>
</gene>
<feature type="non-terminal residue" evidence="2">
    <location>
        <position position="1"/>
    </location>
</feature>
<protein>
    <recommendedName>
        <fullName evidence="1">SF4 helicase domain-containing protein</fullName>
    </recommendedName>
</protein>
<evidence type="ECO:0000259" key="1">
    <source>
        <dbReference type="PROSITE" id="PS51199"/>
    </source>
</evidence>
<dbReference type="EMBL" id="BARW01035630">
    <property type="protein sequence ID" value="GAJ21760.1"/>
    <property type="molecule type" value="Genomic_DNA"/>
</dbReference>
<dbReference type="Gene3D" id="1.10.860.10">
    <property type="entry name" value="DNAb Helicase, Chain A"/>
    <property type="match status" value="1"/>
</dbReference>
<dbReference type="GO" id="GO:0003678">
    <property type="term" value="F:DNA helicase activity"/>
    <property type="evidence" value="ECO:0007669"/>
    <property type="project" value="InterPro"/>
</dbReference>
<dbReference type="InterPro" id="IPR007694">
    <property type="entry name" value="DNA_helicase_DnaB-like_C"/>
</dbReference>
<dbReference type="PROSITE" id="PS51199">
    <property type="entry name" value="SF4_HELICASE"/>
    <property type="match status" value="1"/>
</dbReference>
<dbReference type="AlphaFoldDB" id="X1W1D4"/>
<dbReference type="GO" id="GO:0005829">
    <property type="term" value="C:cytosol"/>
    <property type="evidence" value="ECO:0007669"/>
    <property type="project" value="TreeGrafter"/>
</dbReference>
<dbReference type="InterPro" id="IPR036185">
    <property type="entry name" value="DNA_heli_DnaB-like_N_sf"/>
</dbReference>
<accession>X1W1D4</accession>
<dbReference type="PANTHER" id="PTHR30153">
    <property type="entry name" value="REPLICATIVE DNA HELICASE DNAB"/>
    <property type="match status" value="1"/>
</dbReference>